<dbReference type="InterPro" id="IPR039248">
    <property type="entry name" value="Ptase_RsbX"/>
</dbReference>
<dbReference type="OrthoDB" id="1090916at2"/>
<dbReference type="PANTHER" id="PTHR35801">
    <property type="entry name" value="PHOSPHOSERINE PHOSPHATASE RSBX"/>
    <property type="match status" value="1"/>
</dbReference>
<reference evidence="3" key="1">
    <citation type="submission" date="2016-10" db="EMBL/GenBank/DDBJ databases">
        <authorList>
            <person name="de Groot N.N."/>
        </authorList>
    </citation>
    <scope>NUCLEOTIDE SEQUENCE [LARGE SCALE GENOMIC DNA]</scope>
    <source>
        <strain evidence="3">10nlg</strain>
    </source>
</reference>
<keyword evidence="3" id="KW-1185">Reference proteome</keyword>
<dbReference type="InterPro" id="IPR001932">
    <property type="entry name" value="PPM-type_phosphatase-like_dom"/>
</dbReference>
<dbReference type="RefSeq" id="WP_093072520.1">
    <property type="nucleotide sequence ID" value="NZ_FOGV01000007.1"/>
</dbReference>
<evidence type="ECO:0000259" key="1">
    <source>
        <dbReference type="SMART" id="SM00331"/>
    </source>
</evidence>
<dbReference type="SMART" id="SM00331">
    <property type="entry name" value="PP2C_SIG"/>
    <property type="match status" value="1"/>
</dbReference>
<dbReference type="AlphaFoldDB" id="A0A1H9SPV1"/>
<dbReference type="PANTHER" id="PTHR35801:SF1">
    <property type="entry name" value="PHOSPHOSERINE PHOSPHATASE RSBX"/>
    <property type="match status" value="1"/>
</dbReference>
<dbReference type="Proteomes" id="UP000199318">
    <property type="component" value="Unassembled WGS sequence"/>
</dbReference>
<name>A0A1H9SPV1_9BACI</name>
<proteinExistence type="predicted"/>
<organism evidence="2 3">
    <name type="scientific">Salisediminibacterium halotolerans</name>
    <dbReference type="NCBI Taxonomy" id="517425"/>
    <lineage>
        <taxon>Bacteria</taxon>
        <taxon>Bacillati</taxon>
        <taxon>Bacillota</taxon>
        <taxon>Bacilli</taxon>
        <taxon>Bacillales</taxon>
        <taxon>Bacillaceae</taxon>
        <taxon>Salisediminibacterium</taxon>
    </lineage>
</organism>
<comment type="caution">
    <text evidence="2">The sequence shown here is derived from an EMBL/GenBank/DDBJ whole genome shotgun (WGS) entry which is preliminary data.</text>
</comment>
<evidence type="ECO:0000313" key="3">
    <source>
        <dbReference type="Proteomes" id="UP000199318"/>
    </source>
</evidence>
<dbReference type="InterPro" id="IPR036457">
    <property type="entry name" value="PPM-type-like_dom_sf"/>
</dbReference>
<dbReference type="Gene3D" id="3.60.40.10">
    <property type="entry name" value="PPM-type phosphatase domain"/>
    <property type="match status" value="1"/>
</dbReference>
<accession>A0A1H9SPV1</accession>
<dbReference type="Pfam" id="PF07228">
    <property type="entry name" value="SpoIIE"/>
    <property type="match status" value="1"/>
</dbReference>
<dbReference type="SUPFAM" id="SSF81606">
    <property type="entry name" value="PP2C-like"/>
    <property type="match status" value="1"/>
</dbReference>
<evidence type="ECO:0000313" key="2">
    <source>
        <dbReference type="EMBL" id="SER87042.1"/>
    </source>
</evidence>
<dbReference type="STRING" id="1464123.SAMN05444126_107103"/>
<protein>
    <submittedName>
        <fullName evidence="2">Negative regulator of sigma-B (Phosphoserine phosphatase)</fullName>
    </submittedName>
</protein>
<feature type="domain" description="PPM-type phosphatase" evidence="1">
    <location>
        <begin position="9"/>
        <end position="199"/>
    </location>
</feature>
<gene>
    <name evidence="2" type="ORF">SAMN05444126_107103</name>
</gene>
<sequence length="201" mass="22875">MYEHHYWEKADVSMFKKAKNGNWHSGDAMHIIHTDDYILCAVADGLGSGEEAMEASEAVMNIIKAEHDRTVYSLIERSNQNLWGTRGVVMSLLKIDLHSRDIEYANVGNISCSFYYPEGKIYRPVPSRGYLSGRKQKITTETIPYEKNMVFLIYSDGLVFEPAYHAFFSRGAAPKEMVEEVVDAMNDTNDDITIMIGKMKE</sequence>
<dbReference type="EMBL" id="FOGV01000007">
    <property type="protein sequence ID" value="SER87042.1"/>
    <property type="molecule type" value="Genomic_DNA"/>
</dbReference>